<dbReference type="Gene3D" id="3.30.70.260">
    <property type="match status" value="2"/>
</dbReference>
<accession>A0ABP8S8Y3</accession>
<evidence type="ECO:0000313" key="3">
    <source>
        <dbReference type="Proteomes" id="UP001500307"/>
    </source>
</evidence>
<dbReference type="Proteomes" id="UP001500307">
    <property type="component" value="Unassembled WGS sequence"/>
</dbReference>
<dbReference type="SUPFAM" id="SSF55021">
    <property type="entry name" value="ACT-like"/>
    <property type="match status" value="2"/>
</dbReference>
<evidence type="ECO:0000313" key="2">
    <source>
        <dbReference type="EMBL" id="GAA4564674.1"/>
    </source>
</evidence>
<evidence type="ECO:0000259" key="1">
    <source>
        <dbReference type="PROSITE" id="PS51671"/>
    </source>
</evidence>
<feature type="domain" description="ACT" evidence="1">
    <location>
        <begin position="42"/>
        <end position="116"/>
    </location>
</feature>
<feature type="domain" description="ACT" evidence="1">
    <location>
        <begin position="128"/>
        <end position="200"/>
    </location>
</feature>
<dbReference type="EMBL" id="BAABGU010000004">
    <property type="protein sequence ID" value="GAA4564674.1"/>
    <property type="molecule type" value="Genomic_DNA"/>
</dbReference>
<name>A0ABP8S8Y3_9ACTN</name>
<reference evidence="3" key="1">
    <citation type="journal article" date="2019" name="Int. J. Syst. Evol. Microbiol.">
        <title>The Global Catalogue of Microorganisms (GCM) 10K type strain sequencing project: providing services to taxonomists for standard genome sequencing and annotation.</title>
        <authorList>
            <consortium name="The Broad Institute Genomics Platform"/>
            <consortium name="The Broad Institute Genome Sequencing Center for Infectious Disease"/>
            <person name="Wu L."/>
            <person name="Ma J."/>
        </authorList>
    </citation>
    <scope>NUCLEOTIDE SEQUENCE [LARGE SCALE GENOMIC DNA]</scope>
    <source>
        <strain evidence="3">JCM 3175</strain>
    </source>
</reference>
<protein>
    <submittedName>
        <fullName evidence="2">Amino acid-binding protein</fullName>
    </submittedName>
</protein>
<comment type="caution">
    <text evidence="2">The sequence shown here is derived from an EMBL/GenBank/DDBJ whole genome shotgun (WGS) entry which is preliminary data.</text>
</comment>
<dbReference type="PANTHER" id="PTHR34875">
    <property type="entry name" value="UPF0237 PROTEIN MJ1558"/>
    <property type="match status" value="1"/>
</dbReference>
<dbReference type="Pfam" id="PF13740">
    <property type="entry name" value="ACT_6"/>
    <property type="match status" value="2"/>
</dbReference>
<keyword evidence="3" id="KW-1185">Reference proteome</keyword>
<sequence length="207" mass="21049">MGSDIALPMMSRAAFPQDGRAGRGAAGRPGRAGQNVRMNELAITVIGRDRPGIVADVAEALARLGANLTDSTMTRLRGHFAMTLICVGPAAADVEAALAPLAADGQLLATVRAVTRDGEAAPTGEPYVLAVHGADRMGIVAAMTRVLADAGGNVTDLSTRLTGSLYVVVAEVELPPGSSDEVAGRLARTAAELGVGVSLRPADTDLL</sequence>
<dbReference type="InterPro" id="IPR002912">
    <property type="entry name" value="ACT_dom"/>
</dbReference>
<dbReference type="PANTHER" id="PTHR34875:SF6">
    <property type="entry name" value="UPF0237 PROTEIN MJ1558"/>
    <property type="match status" value="1"/>
</dbReference>
<dbReference type="PROSITE" id="PS51671">
    <property type="entry name" value="ACT"/>
    <property type="match status" value="2"/>
</dbReference>
<dbReference type="InterPro" id="IPR045865">
    <property type="entry name" value="ACT-like_dom_sf"/>
</dbReference>
<proteinExistence type="predicted"/>
<dbReference type="InterPro" id="IPR050990">
    <property type="entry name" value="UPF0237/GcvR_regulator"/>
</dbReference>
<gene>
    <name evidence="2" type="ORF">GCM10023176_11170</name>
</gene>
<organism evidence="2 3">
    <name type="scientific">Micromonospora coerulea</name>
    <dbReference type="NCBI Taxonomy" id="47856"/>
    <lineage>
        <taxon>Bacteria</taxon>
        <taxon>Bacillati</taxon>
        <taxon>Actinomycetota</taxon>
        <taxon>Actinomycetes</taxon>
        <taxon>Micromonosporales</taxon>
        <taxon>Micromonosporaceae</taxon>
        <taxon>Micromonospora</taxon>
    </lineage>
</organism>